<dbReference type="OMA" id="NERVEGM"/>
<dbReference type="eggNOG" id="ENOG502SGZY">
    <property type="taxonomic scope" value="Eukaryota"/>
</dbReference>
<feature type="compositionally biased region" description="Basic and acidic residues" evidence="4">
    <location>
        <begin position="23"/>
        <end position="34"/>
    </location>
</feature>
<dbReference type="PhylomeDB" id="B4JD09"/>
<feature type="compositionally biased region" description="Low complexity" evidence="4">
    <location>
        <begin position="140"/>
        <end position="151"/>
    </location>
</feature>
<dbReference type="PANTHER" id="PTHR15654">
    <property type="entry name" value="COILED-COIL DOMAIN-CONTAINING PROTEIN 113-RELATED"/>
    <property type="match status" value="1"/>
</dbReference>
<keyword evidence="3" id="KW-0966">Cell projection</keyword>
<evidence type="ECO:0000256" key="2">
    <source>
        <dbReference type="ARBA" id="ARBA00023054"/>
    </source>
</evidence>
<name>B4JD09_DROGR</name>
<evidence type="ECO:0000259" key="5">
    <source>
        <dbReference type="Pfam" id="PF13870"/>
    </source>
</evidence>
<dbReference type="InParanoid" id="B4JD09"/>
<comment type="subcellular location">
    <subcellularLocation>
        <location evidence="1">Cell projection</location>
        <location evidence="1">Cilium</location>
    </subcellularLocation>
</comment>
<sequence>MSSRSVSSNSTISRSSHSKHSKHSSDSKSIHSKDSIQRVAQLWRVKKKPVVEPVPVLQESKTYSDILLYSDEEDKRSDLSIAEQKEQIVYLQPMDRRNAILDMLKEIPDINELSDTIQSASIDEVEEEVTGDQQGDATYSSSLPSLDSFSDSDSAWDQRSVASMGEEDIASAFTRIRIYDSNVKFLNLTEETPQDPQTMATTICQLFLQHLIEQVVQKCERNSQEEGVEQLGLHHRLDKEKLMEKLIALSHQLDEELWFNDNLQLGLKDYFSRRKAFDMINPNQFEAINQQRYKSSLIELDRLLELEDATMHKSETLCHELQQKVESLTVDAAEKNLHLKKIIEKTLLTNENYVHLQEMMNNFLNGMDRFRNELCDMQLELLHMQHRYADIQNKSEELENLGGGLYMRDYLTNQTLVQVLVGKIAERSAELNRLKLKARYDVHALAHLKCKEHMNLRTYSRLAARLKECEESRRHFHDLMYHGKLRHIRLCRELNKIKTSGTLLCYPHLLKDFDRTIDYVNTKRNSVETLREQQKQIISRISVIETKAIASTSRNRSKTSLKTLKREPPN</sequence>
<evidence type="ECO:0000256" key="4">
    <source>
        <dbReference type="SAM" id="MobiDB-lite"/>
    </source>
</evidence>
<evidence type="ECO:0000313" key="7">
    <source>
        <dbReference type="Proteomes" id="UP000001070"/>
    </source>
</evidence>
<keyword evidence="7" id="KW-1185">Reference proteome</keyword>
<dbReference type="AlphaFoldDB" id="B4JD09"/>
<reference evidence="6 7" key="1">
    <citation type="journal article" date="2007" name="Nature">
        <title>Evolution of genes and genomes on the Drosophila phylogeny.</title>
        <authorList>
            <consortium name="Drosophila 12 Genomes Consortium"/>
            <person name="Clark A.G."/>
            <person name="Eisen M.B."/>
            <person name="Smith D.R."/>
            <person name="Bergman C.M."/>
            <person name="Oliver B."/>
            <person name="Markow T.A."/>
            <person name="Kaufman T.C."/>
            <person name="Kellis M."/>
            <person name="Gelbart W."/>
            <person name="Iyer V.N."/>
            <person name="Pollard D.A."/>
            <person name="Sackton T.B."/>
            <person name="Larracuente A.M."/>
            <person name="Singh N.D."/>
            <person name="Abad J.P."/>
            <person name="Abt D.N."/>
            <person name="Adryan B."/>
            <person name="Aguade M."/>
            <person name="Akashi H."/>
            <person name="Anderson W.W."/>
            <person name="Aquadro C.F."/>
            <person name="Ardell D.H."/>
            <person name="Arguello R."/>
            <person name="Artieri C.G."/>
            <person name="Barbash D.A."/>
            <person name="Barker D."/>
            <person name="Barsanti P."/>
            <person name="Batterham P."/>
            <person name="Batzoglou S."/>
            <person name="Begun D."/>
            <person name="Bhutkar A."/>
            <person name="Blanco E."/>
            <person name="Bosak S.A."/>
            <person name="Bradley R.K."/>
            <person name="Brand A.D."/>
            <person name="Brent M.R."/>
            <person name="Brooks A.N."/>
            <person name="Brown R.H."/>
            <person name="Butlin R.K."/>
            <person name="Caggese C."/>
            <person name="Calvi B.R."/>
            <person name="Bernardo de Carvalho A."/>
            <person name="Caspi A."/>
            <person name="Castrezana S."/>
            <person name="Celniker S.E."/>
            <person name="Chang J.L."/>
            <person name="Chapple C."/>
            <person name="Chatterji S."/>
            <person name="Chinwalla A."/>
            <person name="Civetta A."/>
            <person name="Clifton S.W."/>
            <person name="Comeron J.M."/>
            <person name="Costello J.C."/>
            <person name="Coyne J.A."/>
            <person name="Daub J."/>
            <person name="David R.G."/>
            <person name="Delcher A.L."/>
            <person name="Delehaunty K."/>
            <person name="Do C.B."/>
            <person name="Ebling H."/>
            <person name="Edwards K."/>
            <person name="Eickbush T."/>
            <person name="Evans J.D."/>
            <person name="Filipski A."/>
            <person name="Findeiss S."/>
            <person name="Freyhult E."/>
            <person name="Fulton L."/>
            <person name="Fulton R."/>
            <person name="Garcia A.C."/>
            <person name="Gardiner A."/>
            <person name="Garfield D.A."/>
            <person name="Garvin B.E."/>
            <person name="Gibson G."/>
            <person name="Gilbert D."/>
            <person name="Gnerre S."/>
            <person name="Godfrey J."/>
            <person name="Good R."/>
            <person name="Gotea V."/>
            <person name="Gravely B."/>
            <person name="Greenberg A.J."/>
            <person name="Griffiths-Jones S."/>
            <person name="Gross S."/>
            <person name="Guigo R."/>
            <person name="Gustafson E.A."/>
            <person name="Haerty W."/>
            <person name="Hahn M.W."/>
            <person name="Halligan D.L."/>
            <person name="Halpern A.L."/>
            <person name="Halter G.M."/>
            <person name="Han M.V."/>
            <person name="Heger A."/>
            <person name="Hillier L."/>
            <person name="Hinrichs A.S."/>
            <person name="Holmes I."/>
            <person name="Hoskins R.A."/>
            <person name="Hubisz M.J."/>
            <person name="Hultmark D."/>
            <person name="Huntley M.A."/>
            <person name="Jaffe D.B."/>
            <person name="Jagadeeshan S."/>
            <person name="Jeck W.R."/>
            <person name="Johnson J."/>
            <person name="Jones C.D."/>
            <person name="Jordan W.C."/>
            <person name="Karpen G.H."/>
            <person name="Kataoka E."/>
            <person name="Keightley P.D."/>
            <person name="Kheradpour P."/>
            <person name="Kirkness E.F."/>
            <person name="Koerich L.B."/>
            <person name="Kristiansen K."/>
            <person name="Kudrna D."/>
            <person name="Kulathinal R.J."/>
            <person name="Kumar S."/>
            <person name="Kwok R."/>
            <person name="Lander E."/>
            <person name="Langley C.H."/>
            <person name="Lapoint R."/>
            <person name="Lazzaro B.P."/>
            <person name="Lee S.J."/>
            <person name="Levesque L."/>
            <person name="Li R."/>
            <person name="Lin C.F."/>
            <person name="Lin M.F."/>
            <person name="Lindblad-Toh K."/>
            <person name="Llopart A."/>
            <person name="Long M."/>
            <person name="Low L."/>
            <person name="Lozovsky E."/>
            <person name="Lu J."/>
            <person name="Luo M."/>
            <person name="Machado C.A."/>
            <person name="Makalowski W."/>
            <person name="Marzo M."/>
            <person name="Matsuda M."/>
            <person name="Matzkin L."/>
            <person name="McAllister B."/>
            <person name="McBride C.S."/>
            <person name="McKernan B."/>
            <person name="McKernan K."/>
            <person name="Mendez-Lago M."/>
            <person name="Minx P."/>
            <person name="Mollenhauer M.U."/>
            <person name="Montooth K."/>
            <person name="Mount S.M."/>
            <person name="Mu X."/>
            <person name="Myers E."/>
            <person name="Negre B."/>
            <person name="Newfeld S."/>
            <person name="Nielsen R."/>
            <person name="Noor M.A."/>
            <person name="O'Grady P."/>
            <person name="Pachter L."/>
            <person name="Papaceit M."/>
            <person name="Parisi M.J."/>
            <person name="Parisi M."/>
            <person name="Parts L."/>
            <person name="Pedersen J.S."/>
            <person name="Pesole G."/>
            <person name="Phillippy A.M."/>
            <person name="Ponting C.P."/>
            <person name="Pop M."/>
            <person name="Porcelli D."/>
            <person name="Powell J.R."/>
            <person name="Prohaska S."/>
            <person name="Pruitt K."/>
            <person name="Puig M."/>
            <person name="Quesneville H."/>
            <person name="Ram K.R."/>
            <person name="Rand D."/>
            <person name="Rasmussen M.D."/>
            <person name="Reed L.K."/>
            <person name="Reenan R."/>
            <person name="Reily A."/>
            <person name="Remington K.A."/>
            <person name="Rieger T.T."/>
            <person name="Ritchie M.G."/>
            <person name="Robin C."/>
            <person name="Rogers Y.H."/>
            <person name="Rohde C."/>
            <person name="Rozas J."/>
            <person name="Rubenfield M.J."/>
            <person name="Ruiz A."/>
            <person name="Russo S."/>
            <person name="Salzberg S.L."/>
            <person name="Sanchez-Gracia A."/>
            <person name="Saranga D.J."/>
            <person name="Sato H."/>
            <person name="Schaeffer S.W."/>
            <person name="Schatz M.C."/>
            <person name="Schlenke T."/>
            <person name="Schwartz R."/>
            <person name="Segarra C."/>
            <person name="Singh R.S."/>
            <person name="Sirot L."/>
            <person name="Sirota M."/>
            <person name="Sisneros N.B."/>
            <person name="Smith C.D."/>
            <person name="Smith T.F."/>
            <person name="Spieth J."/>
            <person name="Stage D.E."/>
            <person name="Stark A."/>
            <person name="Stephan W."/>
            <person name="Strausberg R.L."/>
            <person name="Strempel S."/>
            <person name="Sturgill D."/>
            <person name="Sutton G."/>
            <person name="Sutton G.G."/>
            <person name="Tao W."/>
            <person name="Teichmann S."/>
            <person name="Tobari Y.N."/>
            <person name="Tomimura Y."/>
            <person name="Tsolas J.M."/>
            <person name="Valente V.L."/>
            <person name="Venter E."/>
            <person name="Venter J.C."/>
            <person name="Vicario S."/>
            <person name="Vieira F.G."/>
            <person name="Vilella A.J."/>
            <person name="Villasante A."/>
            <person name="Walenz B."/>
            <person name="Wang J."/>
            <person name="Wasserman M."/>
            <person name="Watts T."/>
            <person name="Wilson D."/>
            <person name="Wilson R.K."/>
            <person name="Wing R.A."/>
            <person name="Wolfner M.F."/>
            <person name="Wong A."/>
            <person name="Wong G.K."/>
            <person name="Wu C.I."/>
            <person name="Wu G."/>
            <person name="Yamamoto D."/>
            <person name="Yang H.P."/>
            <person name="Yang S.P."/>
            <person name="Yorke J.A."/>
            <person name="Yoshida K."/>
            <person name="Zdobnov E."/>
            <person name="Zhang P."/>
            <person name="Zhang Y."/>
            <person name="Zimin A.V."/>
            <person name="Baldwin J."/>
            <person name="Abdouelleil A."/>
            <person name="Abdulkadir J."/>
            <person name="Abebe A."/>
            <person name="Abera B."/>
            <person name="Abreu J."/>
            <person name="Acer S.C."/>
            <person name="Aftuck L."/>
            <person name="Alexander A."/>
            <person name="An P."/>
            <person name="Anderson E."/>
            <person name="Anderson S."/>
            <person name="Arachi H."/>
            <person name="Azer M."/>
            <person name="Bachantsang P."/>
            <person name="Barry A."/>
            <person name="Bayul T."/>
            <person name="Berlin A."/>
            <person name="Bessette D."/>
            <person name="Bloom T."/>
            <person name="Blye J."/>
            <person name="Boguslavskiy L."/>
            <person name="Bonnet C."/>
            <person name="Boukhgalter B."/>
            <person name="Bourzgui I."/>
            <person name="Brown A."/>
            <person name="Cahill P."/>
            <person name="Channer S."/>
            <person name="Cheshatsang Y."/>
            <person name="Chuda L."/>
            <person name="Citroen M."/>
            <person name="Collymore A."/>
            <person name="Cooke P."/>
            <person name="Costello M."/>
            <person name="D'Aco K."/>
            <person name="Daza R."/>
            <person name="De Haan G."/>
            <person name="DeGray S."/>
            <person name="DeMaso C."/>
            <person name="Dhargay N."/>
            <person name="Dooley K."/>
            <person name="Dooley E."/>
            <person name="Doricent M."/>
            <person name="Dorje P."/>
            <person name="Dorjee K."/>
            <person name="Dupes A."/>
            <person name="Elong R."/>
            <person name="Falk J."/>
            <person name="Farina A."/>
            <person name="Faro S."/>
            <person name="Ferguson D."/>
            <person name="Fisher S."/>
            <person name="Foley C.D."/>
            <person name="Franke A."/>
            <person name="Friedrich D."/>
            <person name="Gadbois L."/>
            <person name="Gearin G."/>
            <person name="Gearin C.R."/>
            <person name="Giannoukos G."/>
            <person name="Goode T."/>
            <person name="Graham J."/>
            <person name="Grandbois E."/>
            <person name="Grewal S."/>
            <person name="Gyaltsen K."/>
            <person name="Hafez N."/>
            <person name="Hagos B."/>
            <person name="Hall J."/>
            <person name="Henson C."/>
            <person name="Hollinger A."/>
            <person name="Honan T."/>
            <person name="Huard M.D."/>
            <person name="Hughes L."/>
            <person name="Hurhula B."/>
            <person name="Husby M.E."/>
            <person name="Kamat A."/>
            <person name="Kanga B."/>
            <person name="Kashin S."/>
            <person name="Khazanovich D."/>
            <person name="Kisner P."/>
            <person name="Lance K."/>
            <person name="Lara M."/>
            <person name="Lee W."/>
            <person name="Lennon N."/>
            <person name="Letendre F."/>
            <person name="LeVine R."/>
            <person name="Lipovsky A."/>
            <person name="Liu X."/>
            <person name="Liu J."/>
            <person name="Liu S."/>
            <person name="Lokyitsang T."/>
            <person name="Lokyitsang Y."/>
            <person name="Lubonja R."/>
            <person name="Lui A."/>
            <person name="MacDonald P."/>
            <person name="Magnisalis V."/>
            <person name="Maru K."/>
            <person name="Matthews C."/>
            <person name="McCusker W."/>
            <person name="McDonough S."/>
            <person name="Mehta T."/>
            <person name="Meldrim J."/>
            <person name="Meneus L."/>
            <person name="Mihai O."/>
            <person name="Mihalev A."/>
            <person name="Mihova T."/>
            <person name="Mittelman R."/>
            <person name="Mlenga V."/>
            <person name="Montmayeur A."/>
            <person name="Mulrain L."/>
            <person name="Navidi A."/>
            <person name="Naylor J."/>
            <person name="Negash T."/>
            <person name="Nguyen T."/>
            <person name="Nguyen N."/>
            <person name="Nicol R."/>
            <person name="Norbu C."/>
            <person name="Norbu N."/>
            <person name="Novod N."/>
            <person name="O'Neill B."/>
            <person name="Osman S."/>
            <person name="Markiewicz E."/>
            <person name="Oyono O.L."/>
            <person name="Patti C."/>
            <person name="Phunkhang P."/>
            <person name="Pierre F."/>
            <person name="Priest M."/>
            <person name="Raghuraman S."/>
            <person name="Rege F."/>
            <person name="Reyes R."/>
            <person name="Rise C."/>
            <person name="Rogov P."/>
            <person name="Ross K."/>
            <person name="Ryan E."/>
            <person name="Settipalli S."/>
            <person name="Shea T."/>
            <person name="Sherpa N."/>
            <person name="Shi L."/>
            <person name="Shih D."/>
            <person name="Sparrow T."/>
            <person name="Spaulding J."/>
            <person name="Stalker J."/>
            <person name="Stange-Thomann N."/>
            <person name="Stavropoulos S."/>
            <person name="Stone C."/>
            <person name="Strader C."/>
            <person name="Tesfaye S."/>
            <person name="Thomson T."/>
            <person name="Thoulutsang Y."/>
            <person name="Thoulutsang D."/>
            <person name="Topham K."/>
            <person name="Topping I."/>
            <person name="Tsamla T."/>
            <person name="Vassiliev H."/>
            <person name="Vo A."/>
            <person name="Wangchuk T."/>
            <person name="Wangdi T."/>
            <person name="Weiand M."/>
            <person name="Wilkinson J."/>
            <person name="Wilson A."/>
            <person name="Yadav S."/>
            <person name="Young G."/>
            <person name="Yu Q."/>
            <person name="Zembek L."/>
            <person name="Zhong D."/>
            <person name="Zimmer A."/>
            <person name="Zwirko Z."/>
            <person name="Jaffe D.B."/>
            <person name="Alvarez P."/>
            <person name="Brockman W."/>
            <person name="Butler J."/>
            <person name="Chin C."/>
            <person name="Gnerre S."/>
            <person name="Grabherr M."/>
            <person name="Kleber M."/>
            <person name="Mauceli E."/>
            <person name="MacCallum I."/>
        </authorList>
    </citation>
    <scope>NUCLEOTIDE SEQUENCE [LARGE SCALE GENOMIC DNA]</scope>
    <source>
        <strain evidence="7">Tucson 15287-2541.00</strain>
    </source>
</reference>
<gene>
    <name evidence="6" type="primary">Dgri\GH10087</name>
    <name evidence="6" type="ORF">Dgri_GH10087</name>
</gene>
<dbReference type="PANTHER" id="PTHR15654:SF1">
    <property type="entry name" value="COILED-COIL DOMAIN-CONTAINING PROTEIN 96"/>
    <property type="match status" value="1"/>
</dbReference>
<dbReference type="GO" id="GO:0060271">
    <property type="term" value="P:cilium assembly"/>
    <property type="evidence" value="ECO:0007669"/>
    <property type="project" value="TreeGrafter"/>
</dbReference>
<dbReference type="EMBL" id="CH916368">
    <property type="protein sequence ID" value="EDW04253.1"/>
    <property type="molecule type" value="Genomic_DNA"/>
</dbReference>
<protein>
    <submittedName>
        <fullName evidence="6">GH10087</fullName>
    </submittedName>
</protein>
<organism evidence="7">
    <name type="scientific">Drosophila grimshawi</name>
    <name type="common">Hawaiian fruit fly</name>
    <name type="synonym">Idiomyia grimshawi</name>
    <dbReference type="NCBI Taxonomy" id="7222"/>
    <lineage>
        <taxon>Eukaryota</taxon>
        <taxon>Metazoa</taxon>
        <taxon>Ecdysozoa</taxon>
        <taxon>Arthropoda</taxon>
        <taxon>Hexapoda</taxon>
        <taxon>Insecta</taxon>
        <taxon>Pterygota</taxon>
        <taxon>Neoptera</taxon>
        <taxon>Endopterygota</taxon>
        <taxon>Diptera</taxon>
        <taxon>Brachycera</taxon>
        <taxon>Muscomorpha</taxon>
        <taxon>Ephydroidea</taxon>
        <taxon>Drosophilidae</taxon>
        <taxon>Drosophila</taxon>
        <taxon>Hawaiian Drosophila</taxon>
    </lineage>
</organism>
<dbReference type="Pfam" id="PF13870">
    <property type="entry name" value="CCDC113_CCDC96_CC"/>
    <property type="match status" value="1"/>
</dbReference>
<feature type="region of interest" description="Disordered" evidence="4">
    <location>
        <begin position="1"/>
        <end position="34"/>
    </location>
</feature>
<evidence type="ECO:0000313" key="6">
    <source>
        <dbReference type="EMBL" id="EDW04253.1"/>
    </source>
</evidence>
<dbReference type="InterPro" id="IPR025254">
    <property type="entry name" value="CCDC113/CCDC96_CC"/>
</dbReference>
<dbReference type="InterPro" id="IPR051885">
    <property type="entry name" value="CC_CF"/>
</dbReference>
<dbReference type="GO" id="GO:0036064">
    <property type="term" value="C:ciliary basal body"/>
    <property type="evidence" value="ECO:0007669"/>
    <property type="project" value="TreeGrafter"/>
</dbReference>
<accession>B4JD09</accession>
<feature type="region of interest" description="Disordered" evidence="4">
    <location>
        <begin position="128"/>
        <end position="151"/>
    </location>
</feature>
<dbReference type="SMR" id="B4JD09"/>
<dbReference type="Proteomes" id="UP000001070">
    <property type="component" value="Unassembled WGS sequence"/>
</dbReference>
<feature type="compositionally biased region" description="Low complexity" evidence="4">
    <location>
        <begin position="1"/>
        <end position="15"/>
    </location>
</feature>
<feature type="domain" description="CCDC113/CCDC96 coiled-coil" evidence="5">
    <location>
        <begin position="367"/>
        <end position="542"/>
    </location>
</feature>
<proteinExistence type="predicted"/>
<keyword evidence="2" id="KW-0175">Coiled coil</keyword>
<evidence type="ECO:0000256" key="1">
    <source>
        <dbReference type="ARBA" id="ARBA00004138"/>
    </source>
</evidence>
<dbReference type="GO" id="GO:0005930">
    <property type="term" value="C:axoneme"/>
    <property type="evidence" value="ECO:0007669"/>
    <property type="project" value="TreeGrafter"/>
</dbReference>
<evidence type="ECO:0000256" key="3">
    <source>
        <dbReference type="ARBA" id="ARBA00023273"/>
    </source>
</evidence>
<dbReference type="OrthoDB" id="10254794at2759"/>
<dbReference type="STRING" id="7222.B4JD09"/>
<dbReference type="HOGENOM" id="CLU_478393_0_0_1"/>